<protein>
    <submittedName>
        <fullName evidence="2">Uncharacterized protein</fullName>
    </submittedName>
</protein>
<keyword evidence="3" id="KW-1185">Reference proteome</keyword>
<dbReference type="AlphaFoldDB" id="A0AAV8SGY7"/>
<dbReference type="EMBL" id="JAIWQS010000011">
    <property type="protein sequence ID" value="KAJ8751389.1"/>
    <property type="molecule type" value="Genomic_DNA"/>
</dbReference>
<reference evidence="2 3" key="1">
    <citation type="submission" date="2021-09" db="EMBL/GenBank/DDBJ databases">
        <title>Genomic insights and catalytic innovation underlie evolution of tropane alkaloids biosynthesis.</title>
        <authorList>
            <person name="Wang Y.-J."/>
            <person name="Tian T."/>
            <person name="Huang J.-P."/>
            <person name="Huang S.-X."/>
        </authorList>
    </citation>
    <scope>NUCLEOTIDE SEQUENCE [LARGE SCALE GENOMIC DNA]</scope>
    <source>
        <strain evidence="2">KIB-2018</strain>
        <tissue evidence="2">Leaf</tissue>
    </source>
</reference>
<sequence length="336" mass="38173">MMAVDLHKRESLYFSSQIFSEQNESISQNWPSRCTSYDLASSLNSPVVSELGFTESLDTDQDDDYIAELTRQMAHHMLQDDDNKHEASWCLSQSTLSSYSGRSRKEFAFRRKFEEPKIIDEFGQNNYGESVSENYEPLSSVILTARNQKSCSLDFRSKQALIEDQIRAIQMKQEKFVKQRQEAFNWRKQANGSKQPESKHQLRQFQNKGKAGVGFGTDKQKLSWANLNLQQQNEINGSEMRAIFLGESGTKRASCGTGVFLPRNVGNFNKSRKKPGCSTVLIPARVIQALKLQFDKMGVPSRANGVSFLLQHDSTIGDVCFGLQSQHKSQMGRRQQ</sequence>
<feature type="region of interest" description="Disordered" evidence="1">
    <location>
        <begin position="188"/>
        <end position="208"/>
    </location>
</feature>
<accession>A0AAV8SGY7</accession>
<name>A0AAV8SGY7_9ROSI</name>
<evidence type="ECO:0000313" key="2">
    <source>
        <dbReference type="EMBL" id="KAJ8751389.1"/>
    </source>
</evidence>
<evidence type="ECO:0000256" key="1">
    <source>
        <dbReference type="SAM" id="MobiDB-lite"/>
    </source>
</evidence>
<dbReference type="Proteomes" id="UP001159364">
    <property type="component" value="Linkage Group LG11"/>
</dbReference>
<dbReference type="PANTHER" id="PTHR33356">
    <property type="entry name" value="TIP41-LIKE PROTEIN"/>
    <property type="match status" value="1"/>
</dbReference>
<evidence type="ECO:0000313" key="3">
    <source>
        <dbReference type="Proteomes" id="UP001159364"/>
    </source>
</evidence>
<organism evidence="2 3">
    <name type="scientific">Erythroxylum novogranatense</name>
    <dbReference type="NCBI Taxonomy" id="1862640"/>
    <lineage>
        <taxon>Eukaryota</taxon>
        <taxon>Viridiplantae</taxon>
        <taxon>Streptophyta</taxon>
        <taxon>Embryophyta</taxon>
        <taxon>Tracheophyta</taxon>
        <taxon>Spermatophyta</taxon>
        <taxon>Magnoliopsida</taxon>
        <taxon>eudicotyledons</taxon>
        <taxon>Gunneridae</taxon>
        <taxon>Pentapetalae</taxon>
        <taxon>rosids</taxon>
        <taxon>fabids</taxon>
        <taxon>Malpighiales</taxon>
        <taxon>Erythroxylaceae</taxon>
        <taxon>Erythroxylum</taxon>
    </lineage>
</organism>
<dbReference type="PANTHER" id="PTHR33356:SF16">
    <property type="entry name" value="G PATCH DOMAIN PROTEIN"/>
    <property type="match status" value="1"/>
</dbReference>
<comment type="caution">
    <text evidence="2">The sequence shown here is derived from an EMBL/GenBank/DDBJ whole genome shotgun (WGS) entry which is preliminary data.</text>
</comment>
<proteinExistence type="predicted"/>
<gene>
    <name evidence="2" type="ORF">K2173_016589</name>
</gene>